<feature type="domain" description="VWFA" evidence="2">
    <location>
        <begin position="21"/>
        <end position="209"/>
    </location>
</feature>
<evidence type="ECO:0000313" key="4">
    <source>
        <dbReference type="Proteomes" id="UP000326554"/>
    </source>
</evidence>
<dbReference type="Pfam" id="PF06707">
    <property type="entry name" value="DUF1194"/>
    <property type="match status" value="1"/>
</dbReference>
<organism evidence="3 4">
    <name type="scientific">Histidinibacterium aquaticum</name>
    <dbReference type="NCBI Taxonomy" id="2613962"/>
    <lineage>
        <taxon>Bacteria</taxon>
        <taxon>Pseudomonadati</taxon>
        <taxon>Pseudomonadota</taxon>
        <taxon>Alphaproteobacteria</taxon>
        <taxon>Rhodobacterales</taxon>
        <taxon>Paracoccaceae</taxon>
        <taxon>Histidinibacterium</taxon>
    </lineage>
</organism>
<gene>
    <name evidence="3" type="ORF">F3S47_00460</name>
</gene>
<feature type="chain" id="PRO_5023803577" evidence="1">
    <location>
        <begin position="18"/>
        <end position="214"/>
    </location>
</feature>
<comment type="caution">
    <text evidence="3">The sequence shown here is derived from an EMBL/GenBank/DDBJ whole genome shotgun (WGS) entry which is preliminary data.</text>
</comment>
<sequence>MHRLALCLALLPLPARACETALLLLVDVSNSIDVAEYRLQVDGLADALADPEISEELVRGRSALAVVQWSGADKQELTIPWRQMFSPLDVRGLSNETRTMPRAFVLSDTAPAEALAFALDQFATAPDCKRRIIDVSGDGTPNAGSDIRPLPRRAERMGVTINGIAIEGMGLAITGFFRRFVITRDGFVMTARGYRDYPRAIREKILREVSRVFG</sequence>
<evidence type="ECO:0000313" key="3">
    <source>
        <dbReference type="EMBL" id="KAA9009775.1"/>
    </source>
</evidence>
<evidence type="ECO:0000259" key="2">
    <source>
        <dbReference type="PROSITE" id="PS50234"/>
    </source>
</evidence>
<dbReference type="AlphaFoldDB" id="A0A5J5GP02"/>
<accession>A0A5J5GP02</accession>
<dbReference type="SUPFAM" id="SSF53300">
    <property type="entry name" value="vWA-like"/>
    <property type="match status" value="1"/>
</dbReference>
<name>A0A5J5GP02_9RHOB</name>
<evidence type="ECO:0000256" key="1">
    <source>
        <dbReference type="SAM" id="SignalP"/>
    </source>
</evidence>
<dbReference type="PROSITE" id="PS50234">
    <property type="entry name" value="VWFA"/>
    <property type="match status" value="1"/>
</dbReference>
<dbReference type="InterPro" id="IPR036465">
    <property type="entry name" value="vWFA_dom_sf"/>
</dbReference>
<dbReference type="RefSeq" id="WP_150443260.1">
    <property type="nucleotide sequence ID" value="NZ_VYQE01000001.1"/>
</dbReference>
<dbReference type="Proteomes" id="UP000326554">
    <property type="component" value="Unassembled WGS sequence"/>
</dbReference>
<keyword evidence="4" id="KW-1185">Reference proteome</keyword>
<dbReference type="InterPro" id="IPR002035">
    <property type="entry name" value="VWF_A"/>
</dbReference>
<dbReference type="Gene3D" id="3.40.50.410">
    <property type="entry name" value="von Willebrand factor, type A domain"/>
    <property type="match status" value="1"/>
</dbReference>
<dbReference type="EMBL" id="VYQE01000001">
    <property type="protein sequence ID" value="KAA9009775.1"/>
    <property type="molecule type" value="Genomic_DNA"/>
</dbReference>
<proteinExistence type="predicted"/>
<keyword evidence="1" id="KW-0732">Signal</keyword>
<reference evidence="3 4" key="1">
    <citation type="submission" date="2019-09" db="EMBL/GenBank/DDBJ databases">
        <authorList>
            <person name="Park J.-S."/>
            <person name="Choi H.-J."/>
        </authorList>
    </citation>
    <scope>NUCLEOTIDE SEQUENCE [LARGE SCALE GENOMIC DNA]</scope>
    <source>
        <strain evidence="3 4">176SS1-4</strain>
    </source>
</reference>
<protein>
    <submittedName>
        <fullName evidence="3">DUF1194 domain-containing protein</fullName>
    </submittedName>
</protein>
<dbReference type="InterPro" id="IPR010607">
    <property type="entry name" value="DUF1194"/>
</dbReference>
<feature type="signal peptide" evidence="1">
    <location>
        <begin position="1"/>
        <end position="17"/>
    </location>
</feature>